<dbReference type="GO" id="GO:0005829">
    <property type="term" value="C:cytosol"/>
    <property type="evidence" value="ECO:0007669"/>
    <property type="project" value="TreeGrafter"/>
</dbReference>
<accession>A0A2N6SMQ7</accession>
<dbReference type="SUPFAM" id="SSF52218">
    <property type="entry name" value="Flavoproteins"/>
    <property type="match status" value="1"/>
</dbReference>
<dbReference type="STRING" id="84521.SAMN04487994_100620"/>
<dbReference type="Proteomes" id="UP000235682">
    <property type="component" value="Unassembled WGS sequence"/>
</dbReference>
<dbReference type="RefSeq" id="WP_102227830.1">
    <property type="nucleotide sequence ID" value="NZ_PNFY01000020.1"/>
</dbReference>
<keyword evidence="3" id="KW-1185">Reference proteome</keyword>
<dbReference type="Gene3D" id="3.30.450.20">
    <property type="entry name" value="PAS domain"/>
    <property type="match status" value="1"/>
</dbReference>
<dbReference type="OrthoDB" id="9812295at2"/>
<dbReference type="GO" id="GO:0010181">
    <property type="term" value="F:FMN binding"/>
    <property type="evidence" value="ECO:0007669"/>
    <property type="project" value="TreeGrafter"/>
</dbReference>
<dbReference type="InterPro" id="IPR050712">
    <property type="entry name" value="NAD(P)H-dep_reductase"/>
</dbReference>
<name>A0A2N6SMQ7_9LACT</name>
<dbReference type="PANTHER" id="PTHR30543">
    <property type="entry name" value="CHROMATE REDUCTASE"/>
    <property type="match status" value="1"/>
</dbReference>
<evidence type="ECO:0000259" key="1">
    <source>
        <dbReference type="Pfam" id="PF03358"/>
    </source>
</evidence>
<organism evidence="2 3">
    <name type="scientific">Dolosicoccus paucivorans</name>
    <dbReference type="NCBI Taxonomy" id="84521"/>
    <lineage>
        <taxon>Bacteria</taxon>
        <taxon>Bacillati</taxon>
        <taxon>Bacillota</taxon>
        <taxon>Bacilli</taxon>
        <taxon>Lactobacillales</taxon>
        <taxon>Aerococcaceae</taxon>
        <taxon>Dolosicoccus</taxon>
    </lineage>
</organism>
<evidence type="ECO:0000313" key="2">
    <source>
        <dbReference type="EMBL" id="PMC58363.1"/>
    </source>
</evidence>
<sequence length="399" mass="45480">MMKLVGIVGSPAEQSYNRELLQFIQKEYADLIDLEILEIDQVPLFDRDESQLTDEGPVHTIVRKIHQAEGVIISTPEHNHTIPAGLSSLIEWLSYKVHPLRHKPVLIIGASYHNQGTSRSQLHLRQILEAPGVDAMTMPGTEFLLNEAKTAFDMYGRLKDEGTIVFLRSVIQKFMEYAKAIQTLKVKPELGVEDLNANAGTNTTIEGVEMNTNHWFTQASQKTKAVSGQQYVQLDKGLLTVDQINWLLNNLPVELSFIDNNNQYLYHNRPMDQPTLIKRHDEDLGSSLAHLYPKETHEDLATVIGQLRAGYEEHIPTYFINDQNEFVLHDYRALHDETGEFKGFYEYVQNLHPLVEWYLDQTGQQLVAKEATDWVTEEVVEEVVEETSQDDATTSASEH</sequence>
<protein>
    <submittedName>
        <fullName evidence="2">NADPH-dependent FMN reductase</fullName>
    </submittedName>
</protein>
<reference evidence="2 3" key="1">
    <citation type="submission" date="2017-09" db="EMBL/GenBank/DDBJ databases">
        <title>Bacterial strain isolated from the female urinary microbiota.</title>
        <authorList>
            <person name="Thomas-White K."/>
            <person name="Kumar N."/>
            <person name="Forster S."/>
            <person name="Putonti C."/>
            <person name="Lawley T."/>
            <person name="Wolfe A.J."/>
        </authorList>
    </citation>
    <scope>NUCLEOTIDE SEQUENCE [LARGE SCALE GENOMIC DNA]</scope>
    <source>
        <strain evidence="2 3">UMB0852</strain>
    </source>
</reference>
<dbReference type="Gene3D" id="3.40.50.360">
    <property type="match status" value="1"/>
</dbReference>
<dbReference type="AlphaFoldDB" id="A0A2N6SMQ7"/>
<evidence type="ECO:0000313" key="3">
    <source>
        <dbReference type="Proteomes" id="UP000235682"/>
    </source>
</evidence>
<dbReference type="InterPro" id="IPR029039">
    <property type="entry name" value="Flavoprotein-like_sf"/>
</dbReference>
<dbReference type="GO" id="GO:0016491">
    <property type="term" value="F:oxidoreductase activity"/>
    <property type="evidence" value="ECO:0007669"/>
    <property type="project" value="InterPro"/>
</dbReference>
<proteinExistence type="predicted"/>
<dbReference type="EMBL" id="PNHE01000016">
    <property type="protein sequence ID" value="PMC58363.1"/>
    <property type="molecule type" value="Genomic_DNA"/>
</dbReference>
<dbReference type="PANTHER" id="PTHR30543:SF21">
    <property type="entry name" value="NAD(P)H-DEPENDENT FMN REDUCTASE LOT6"/>
    <property type="match status" value="1"/>
</dbReference>
<dbReference type="Pfam" id="PF13596">
    <property type="entry name" value="PAS_10"/>
    <property type="match status" value="1"/>
</dbReference>
<comment type="caution">
    <text evidence="2">The sequence shown here is derived from an EMBL/GenBank/DDBJ whole genome shotgun (WGS) entry which is preliminary data.</text>
</comment>
<feature type="domain" description="NADPH-dependent FMN reductase-like" evidence="1">
    <location>
        <begin position="2"/>
        <end position="148"/>
    </location>
</feature>
<gene>
    <name evidence="2" type="ORF">CJ205_04750</name>
</gene>
<dbReference type="InterPro" id="IPR005025">
    <property type="entry name" value="FMN_Rdtase-like_dom"/>
</dbReference>
<dbReference type="Pfam" id="PF03358">
    <property type="entry name" value="FMN_red"/>
    <property type="match status" value="1"/>
</dbReference>